<reference evidence="3" key="1">
    <citation type="journal article" date="2019" name="Int. J. Syst. Evol. Microbiol.">
        <title>The Global Catalogue of Microorganisms (GCM) 10K type strain sequencing project: providing services to taxonomists for standard genome sequencing and annotation.</title>
        <authorList>
            <consortium name="The Broad Institute Genomics Platform"/>
            <consortium name="The Broad Institute Genome Sequencing Center for Infectious Disease"/>
            <person name="Wu L."/>
            <person name="Ma J."/>
        </authorList>
    </citation>
    <scope>NUCLEOTIDE SEQUENCE [LARGE SCALE GENOMIC DNA]</scope>
    <source>
        <strain evidence="3">KCTC 42447</strain>
    </source>
</reference>
<organism evidence="2 3">
    <name type="scientific">Stutzerimonas tarimensis</name>
    <dbReference type="NCBI Taxonomy" id="1507735"/>
    <lineage>
        <taxon>Bacteria</taxon>
        <taxon>Pseudomonadati</taxon>
        <taxon>Pseudomonadota</taxon>
        <taxon>Gammaproteobacteria</taxon>
        <taxon>Pseudomonadales</taxon>
        <taxon>Pseudomonadaceae</taxon>
        <taxon>Stutzerimonas</taxon>
    </lineage>
</organism>
<dbReference type="PIRSF" id="PIRSF033239">
    <property type="entry name" value="ExoD"/>
    <property type="match status" value="1"/>
</dbReference>
<keyword evidence="1" id="KW-0472">Membrane</keyword>
<feature type="transmembrane region" description="Helical" evidence="1">
    <location>
        <begin position="175"/>
        <end position="195"/>
    </location>
</feature>
<evidence type="ECO:0000313" key="3">
    <source>
        <dbReference type="Proteomes" id="UP001595630"/>
    </source>
</evidence>
<evidence type="ECO:0000256" key="1">
    <source>
        <dbReference type="SAM" id="Phobius"/>
    </source>
</evidence>
<sequence>MSNANDPQRMTDLLKRLETAGDEDRPVTVREMVEAIGQGSFGMLLLVPGLLALSPASGVPGLPSVLAVMVILITLQMLFGRDSFWLPQWILKRSAPRRRFDKAMRFLFRIAQWIDKLIRPRLVFLTRGVAVRFIGVICLLVAITMPPLEFIPMANTISGATLSLLGLGLIARDGLLILVALGVFGGVVYTLTRVIF</sequence>
<accession>A0ABV7T7E6</accession>
<name>A0ABV7T7E6_9GAMM</name>
<dbReference type="RefSeq" id="WP_386366396.1">
    <property type="nucleotide sequence ID" value="NZ_JBHRXZ010000024.1"/>
</dbReference>
<dbReference type="PANTHER" id="PTHR41795:SF1">
    <property type="entry name" value="EXOPOLYSACCHARIDE SYNTHESIS PROTEIN"/>
    <property type="match status" value="1"/>
</dbReference>
<dbReference type="InterPro" id="IPR010331">
    <property type="entry name" value="ExoD"/>
</dbReference>
<protein>
    <submittedName>
        <fullName evidence="2">Exopolysaccharide biosynthesis protein</fullName>
    </submittedName>
</protein>
<gene>
    <name evidence="2" type="ORF">ACFOMF_15215</name>
</gene>
<keyword evidence="1" id="KW-0812">Transmembrane</keyword>
<proteinExistence type="predicted"/>
<keyword evidence="1" id="KW-1133">Transmembrane helix</keyword>
<dbReference type="EMBL" id="JBHRXZ010000024">
    <property type="protein sequence ID" value="MFC3609130.1"/>
    <property type="molecule type" value="Genomic_DNA"/>
</dbReference>
<dbReference type="PANTHER" id="PTHR41795">
    <property type="entry name" value="EXOPOLYSACCHARIDE SYNTHESIS PROTEIN"/>
    <property type="match status" value="1"/>
</dbReference>
<evidence type="ECO:0000313" key="2">
    <source>
        <dbReference type="EMBL" id="MFC3609130.1"/>
    </source>
</evidence>
<dbReference type="Pfam" id="PF06055">
    <property type="entry name" value="ExoD"/>
    <property type="match status" value="1"/>
</dbReference>
<feature type="transmembrane region" description="Helical" evidence="1">
    <location>
        <begin position="59"/>
        <end position="79"/>
    </location>
</feature>
<keyword evidence="3" id="KW-1185">Reference proteome</keyword>
<feature type="transmembrane region" description="Helical" evidence="1">
    <location>
        <begin position="122"/>
        <end position="144"/>
    </location>
</feature>
<comment type="caution">
    <text evidence="2">The sequence shown here is derived from an EMBL/GenBank/DDBJ whole genome shotgun (WGS) entry which is preliminary data.</text>
</comment>
<dbReference type="Proteomes" id="UP001595630">
    <property type="component" value="Unassembled WGS sequence"/>
</dbReference>